<dbReference type="EMBL" id="QGLT01000002">
    <property type="protein sequence ID" value="PXZ00553.1"/>
    <property type="molecule type" value="Genomic_DNA"/>
</dbReference>
<dbReference type="Proteomes" id="UP000247565">
    <property type="component" value="Unassembled WGS sequence"/>
</dbReference>
<dbReference type="Pfam" id="PF13467">
    <property type="entry name" value="RHH_4"/>
    <property type="match status" value="1"/>
</dbReference>
<name>A0A318MWD4_9PROT</name>
<dbReference type="InterPro" id="IPR027373">
    <property type="entry name" value="RHH_dom"/>
</dbReference>
<proteinExistence type="predicted"/>
<dbReference type="OrthoDB" id="7477016at2"/>
<feature type="domain" description="Ribbon-helix-helix" evidence="1">
    <location>
        <begin position="7"/>
        <end position="68"/>
    </location>
</feature>
<protein>
    <submittedName>
        <fullName evidence="2">Aryl-sulfate sulfotransferase</fullName>
    </submittedName>
</protein>
<reference evidence="2 3" key="1">
    <citation type="submission" date="2018-05" db="EMBL/GenBank/DDBJ databases">
        <title>Reference genomes for bee gut microbiota database.</title>
        <authorList>
            <person name="Ellegaard K.M."/>
        </authorList>
    </citation>
    <scope>NUCLEOTIDE SEQUENCE [LARGE SCALE GENOMIC DNA]</scope>
    <source>
        <strain evidence="2 3">ESL0284</strain>
    </source>
</reference>
<comment type="caution">
    <text evidence="2">The sequence shown here is derived from an EMBL/GenBank/DDBJ whole genome shotgun (WGS) entry which is preliminary data.</text>
</comment>
<gene>
    <name evidence="2" type="ORF">DK869_03865</name>
</gene>
<dbReference type="RefSeq" id="WP_110438696.1">
    <property type="nucleotide sequence ID" value="NZ_CP046393.1"/>
</dbReference>
<dbReference type="InterPro" id="IPR038268">
    <property type="entry name" value="RHH_sf"/>
</dbReference>
<organism evidence="2 3">
    <name type="scientific">Commensalibacter melissae</name>
    <dbReference type="NCBI Taxonomy" id="2070537"/>
    <lineage>
        <taxon>Bacteria</taxon>
        <taxon>Pseudomonadati</taxon>
        <taxon>Pseudomonadota</taxon>
        <taxon>Alphaproteobacteria</taxon>
        <taxon>Acetobacterales</taxon>
        <taxon>Acetobacteraceae</taxon>
    </lineage>
</organism>
<accession>A0A318MWD4</accession>
<dbReference type="AlphaFoldDB" id="A0A318MWD4"/>
<dbReference type="GO" id="GO:0016740">
    <property type="term" value="F:transferase activity"/>
    <property type="evidence" value="ECO:0007669"/>
    <property type="project" value="UniProtKB-KW"/>
</dbReference>
<evidence type="ECO:0000313" key="2">
    <source>
        <dbReference type="EMBL" id="PXZ00553.1"/>
    </source>
</evidence>
<evidence type="ECO:0000313" key="3">
    <source>
        <dbReference type="Proteomes" id="UP000247565"/>
    </source>
</evidence>
<evidence type="ECO:0000259" key="1">
    <source>
        <dbReference type="Pfam" id="PF13467"/>
    </source>
</evidence>
<keyword evidence="3" id="KW-1185">Reference proteome</keyword>
<sequence>MSRHYLKKRSFQISGHRTSIALEQDFWNILDQMAVSKNLTLLHLITEIDAKRCANHPLSSMLRLTALHFILKNI</sequence>
<keyword evidence="2" id="KW-0808">Transferase</keyword>
<dbReference type="Gene3D" id="1.10.3990.20">
    <property type="entry name" value="protein bp1543"/>
    <property type="match status" value="1"/>
</dbReference>